<comment type="caution">
    <text evidence="2">The sequence shown here is derived from an EMBL/GenBank/DDBJ whole genome shotgun (WGS) entry which is preliminary data.</text>
</comment>
<feature type="transmembrane region" description="Helical" evidence="1">
    <location>
        <begin position="6"/>
        <end position="27"/>
    </location>
</feature>
<protein>
    <submittedName>
        <fullName evidence="2">Uncharacterized protein</fullName>
    </submittedName>
</protein>
<evidence type="ECO:0000313" key="3">
    <source>
        <dbReference type="Proteomes" id="UP001204851"/>
    </source>
</evidence>
<dbReference type="RefSeq" id="WP_252771736.1">
    <property type="nucleotide sequence ID" value="NZ_JAMXMC010000013.1"/>
</dbReference>
<gene>
    <name evidence="2" type="ORF">M0L44_19170</name>
</gene>
<keyword evidence="1" id="KW-0472">Membrane</keyword>
<organism evidence="2 3">
    <name type="scientific">Ideonella oryzae</name>
    <dbReference type="NCBI Taxonomy" id="2937441"/>
    <lineage>
        <taxon>Bacteria</taxon>
        <taxon>Pseudomonadati</taxon>
        <taxon>Pseudomonadota</taxon>
        <taxon>Betaproteobacteria</taxon>
        <taxon>Burkholderiales</taxon>
        <taxon>Sphaerotilaceae</taxon>
        <taxon>Ideonella</taxon>
    </lineage>
</organism>
<accession>A0ABT1BSN0</accession>
<keyword evidence="1" id="KW-1133">Transmembrane helix</keyword>
<keyword evidence="3" id="KW-1185">Reference proteome</keyword>
<dbReference type="Proteomes" id="UP001204851">
    <property type="component" value="Unassembled WGS sequence"/>
</dbReference>
<sequence>MLQHLIVALIVGGAGLYAAWTLLPAALRRPLARKLLPLAPNAAWLRKAAGSTGGGCGGGDGCCGCSSNSDPAQPKPVTLHRMPRH</sequence>
<reference evidence="2 3" key="1">
    <citation type="submission" date="2022-06" db="EMBL/GenBank/DDBJ databases">
        <title>Ideonella sp. NS12-5 Genome sequencing and assembly.</title>
        <authorList>
            <person name="Jung Y."/>
        </authorList>
    </citation>
    <scope>NUCLEOTIDE SEQUENCE [LARGE SCALE GENOMIC DNA]</scope>
    <source>
        <strain evidence="2 3">NS12-5</strain>
    </source>
</reference>
<name>A0ABT1BSN0_9BURK</name>
<keyword evidence="1" id="KW-0812">Transmembrane</keyword>
<proteinExistence type="predicted"/>
<dbReference type="EMBL" id="JAMXMC010000013">
    <property type="protein sequence ID" value="MCO5978824.1"/>
    <property type="molecule type" value="Genomic_DNA"/>
</dbReference>
<evidence type="ECO:0000256" key="1">
    <source>
        <dbReference type="SAM" id="Phobius"/>
    </source>
</evidence>
<evidence type="ECO:0000313" key="2">
    <source>
        <dbReference type="EMBL" id="MCO5978824.1"/>
    </source>
</evidence>